<evidence type="ECO:0000313" key="3">
    <source>
        <dbReference type="EMBL" id="RMI27734.1"/>
    </source>
</evidence>
<evidence type="ECO:0000259" key="2">
    <source>
        <dbReference type="Pfam" id="PF08327"/>
    </source>
</evidence>
<organism evidence="3 4">
    <name type="scientific">Nocardia stercoris</name>
    <dbReference type="NCBI Taxonomy" id="2483361"/>
    <lineage>
        <taxon>Bacteria</taxon>
        <taxon>Bacillati</taxon>
        <taxon>Actinomycetota</taxon>
        <taxon>Actinomycetes</taxon>
        <taxon>Mycobacteriales</taxon>
        <taxon>Nocardiaceae</taxon>
        <taxon>Nocardia</taxon>
    </lineage>
</organism>
<dbReference type="InterPro" id="IPR013538">
    <property type="entry name" value="ASHA1/2-like_C"/>
</dbReference>
<dbReference type="EMBL" id="RFFH01000032">
    <property type="protein sequence ID" value="RMI27734.1"/>
    <property type="molecule type" value="Genomic_DNA"/>
</dbReference>
<dbReference type="SUPFAM" id="SSF55961">
    <property type="entry name" value="Bet v1-like"/>
    <property type="match status" value="1"/>
</dbReference>
<gene>
    <name evidence="3" type="ORF">EBN03_32980</name>
</gene>
<keyword evidence="4" id="KW-1185">Reference proteome</keyword>
<proteinExistence type="inferred from homology"/>
<reference evidence="3 4" key="1">
    <citation type="submission" date="2018-10" db="EMBL/GenBank/DDBJ databases">
        <title>Isolation from cow dung.</title>
        <authorList>
            <person name="Ling L."/>
        </authorList>
    </citation>
    <scope>NUCLEOTIDE SEQUENCE [LARGE SCALE GENOMIC DNA]</scope>
    <source>
        <strain evidence="3 4">NEAU-LL90</strain>
    </source>
</reference>
<dbReference type="Pfam" id="PF08327">
    <property type="entry name" value="AHSA1"/>
    <property type="match status" value="1"/>
</dbReference>
<name>A0A3M2KRV4_9NOCA</name>
<dbReference type="AlphaFoldDB" id="A0A3M2KRV4"/>
<protein>
    <submittedName>
        <fullName evidence="3">Transcriptional regulator</fullName>
    </submittedName>
</protein>
<accession>A0A3M2KRV4</accession>
<evidence type="ECO:0000256" key="1">
    <source>
        <dbReference type="ARBA" id="ARBA00006817"/>
    </source>
</evidence>
<dbReference type="Proteomes" id="UP000279275">
    <property type="component" value="Unassembled WGS sequence"/>
</dbReference>
<sequence>MDRQIHRTTALRAGRSQEGPGIVSLADALSRVRPEKTQIHRVIIAAPAERIWAAVTDPDWTVRYGFGGRSVIEPRIGGDFTVFAPSGPRRIDSEPQIIIRGIVTDYTPPTLWGARIRYLGDDNLAAEPETLLRYEIRDRGDGTCALTVIHDVTDAPLISIIASGDLESEGFGGGYPFMLSDLKSLLETGQSLPISRPTRKADHLDTPTA</sequence>
<dbReference type="Gene3D" id="3.30.530.20">
    <property type="match status" value="1"/>
</dbReference>
<comment type="caution">
    <text evidence="3">The sequence shown here is derived from an EMBL/GenBank/DDBJ whole genome shotgun (WGS) entry which is preliminary data.</text>
</comment>
<dbReference type="InterPro" id="IPR023393">
    <property type="entry name" value="START-like_dom_sf"/>
</dbReference>
<feature type="domain" description="Activator of Hsp90 ATPase homologue 1/2-like C-terminal" evidence="2">
    <location>
        <begin position="45"/>
        <end position="187"/>
    </location>
</feature>
<comment type="similarity">
    <text evidence="1">Belongs to the AHA1 family.</text>
</comment>
<evidence type="ECO:0000313" key="4">
    <source>
        <dbReference type="Proteomes" id="UP000279275"/>
    </source>
</evidence>